<feature type="signal peptide" evidence="1">
    <location>
        <begin position="1"/>
        <end position="26"/>
    </location>
</feature>
<dbReference type="OrthoDB" id="3789924at2"/>
<evidence type="ECO:0000259" key="2">
    <source>
        <dbReference type="Pfam" id="PF03372"/>
    </source>
</evidence>
<dbReference type="EMBL" id="BHYL01000021">
    <property type="protein sequence ID" value="GCD18676.1"/>
    <property type="molecule type" value="Genomic_DNA"/>
</dbReference>
<dbReference type="InterPro" id="IPR036691">
    <property type="entry name" value="Endo/exonu/phosph_ase_sf"/>
</dbReference>
<dbReference type="Proteomes" id="UP000288246">
    <property type="component" value="Unassembled WGS sequence"/>
</dbReference>
<dbReference type="InterPro" id="IPR005135">
    <property type="entry name" value="Endo/exonuclease/phosphatase"/>
</dbReference>
<proteinExistence type="predicted"/>
<gene>
    <name evidence="3" type="ORF">CTKZ_02380</name>
</gene>
<comment type="caution">
    <text evidence="3">The sequence shown here is derived from an EMBL/GenBank/DDBJ whole genome shotgun (WGS) entry which is preliminary data.</text>
</comment>
<evidence type="ECO:0000313" key="3">
    <source>
        <dbReference type="EMBL" id="GCD18676.1"/>
    </source>
</evidence>
<evidence type="ECO:0000313" key="4">
    <source>
        <dbReference type="Proteomes" id="UP000288246"/>
    </source>
</evidence>
<protein>
    <recommendedName>
        <fullName evidence="2">Endonuclease/exonuclease/phosphatase domain-containing protein</fullName>
    </recommendedName>
</protein>
<feature type="chain" id="PRO_5039259453" description="Endonuclease/exonuclease/phosphatase domain-containing protein" evidence="1">
    <location>
        <begin position="27"/>
        <end position="301"/>
    </location>
</feature>
<reference evidence="3 4" key="1">
    <citation type="submission" date="2018-11" db="EMBL/GenBank/DDBJ databases">
        <title>Draft genome sequence of Cellulomonas takizawaensis strain TKZ-21.</title>
        <authorList>
            <person name="Yamamura H."/>
            <person name="Hayashi T."/>
            <person name="Hamada M."/>
            <person name="Serisawa Y."/>
            <person name="Matsuyama K."/>
            <person name="Nakagawa Y."/>
            <person name="Otoguro M."/>
            <person name="Yanagida F."/>
            <person name="Hayakawa M."/>
        </authorList>
    </citation>
    <scope>NUCLEOTIDE SEQUENCE [LARGE SCALE GENOMIC DNA]</scope>
    <source>
        <strain evidence="3 4">TKZ-21</strain>
    </source>
</reference>
<dbReference type="AlphaFoldDB" id="A0A401UVF9"/>
<sequence length="301" mass="31499">MNARRRRSRHLTALLALLALAAGSLAVGSAADAATVRTKVFELNACDQFGRDPACDSTAAQRADVVASSVLTAGSDVVTLQEVCRYTYDRLLQRLGTAWHGTFFPTVTIGDDRCAPGARSWGVALLVRAAAPTNVTATLLPNPLGESERRYLLCGDVVLGTAVRVCSSHFSVQSAASAEQVTAVGSRLATHASGGGAAILGVDANIDVRACAAAAALRPLYSSTFGGTSTTGCQTGTGVMVEADQARTGGDGTYDAPTCGTRKCDYVFFTRNRWAADHRGVTTSLWVSDHRVLRGQATLSW</sequence>
<name>A0A401UVF9_9CELL</name>
<dbReference type="GO" id="GO:0003824">
    <property type="term" value="F:catalytic activity"/>
    <property type="evidence" value="ECO:0007669"/>
    <property type="project" value="InterPro"/>
</dbReference>
<feature type="domain" description="Endonuclease/exonuclease/phosphatase" evidence="2">
    <location>
        <begin position="61"/>
        <end position="290"/>
    </location>
</feature>
<keyword evidence="4" id="KW-1185">Reference proteome</keyword>
<dbReference type="RefSeq" id="WP_124341230.1">
    <property type="nucleotide sequence ID" value="NZ_BHYL01000021.1"/>
</dbReference>
<accession>A0A401UVF9</accession>
<keyword evidence="1" id="KW-0732">Signal</keyword>
<organism evidence="3 4">
    <name type="scientific">Cellulomonas algicola</name>
    <dbReference type="NCBI Taxonomy" id="2071633"/>
    <lineage>
        <taxon>Bacteria</taxon>
        <taxon>Bacillati</taxon>
        <taxon>Actinomycetota</taxon>
        <taxon>Actinomycetes</taxon>
        <taxon>Micrococcales</taxon>
        <taxon>Cellulomonadaceae</taxon>
        <taxon>Cellulomonas</taxon>
    </lineage>
</organism>
<evidence type="ECO:0000256" key="1">
    <source>
        <dbReference type="SAM" id="SignalP"/>
    </source>
</evidence>
<dbReference type="Gene3D" id="3.60.10.10">
    <property type="entry name" value="Endonuclease/exonuclease/phosphatase"/>
    <property type="match status" value="1"/>
</dbReference>
<dbReference type="SUPFAM" id="SSF56219">
    <property type="entry name" value="DNase I-like"/>
    <property type="match status" value="1"/>
</dbReference>
<dbReference type="Pfam" id="PF03372">
    <property type="entry name" value="Exo_endo_phos"/>
    <property type="match status" value="1"/>
</dbReference>